<dbReference type="PANTHER" id="PTHR46986">
    <property type="entry name" value="ENDORIBONUCLEASE YBEY, CHLOROPLASTIC"/>
    <property type="match status" value="1"/>
</dbReference>
<proteinExistence type="inferred from homology"/>
<dbReference type="EMBL" id="CAFAAI010000327">
    <property type="protein sequence ID" value="CAB4812195.1"/>
    <property type="molecule type" value="Genomic_DNA"/>
</dbReference>
<protein>
    <submittedName>
        <fullName evidence="8">Unannotated protein</fullName>
    </submittedName>
</protein>
<dbReference type="HAMAP" id="MF_00009">
    <property type="entry name" value="Endoribonucl_YbeY"/>
    <property type="match status" value="1"/>
</dbReference>
<dbReference type="Pfam" id="PF02130">
    <property type="entry name" value="YbeY"/>
    <property type="match status" value="1"/>
</dbReference>
<dbReference type="SUPFAM" id="SSF55486">
    <property type="entry name" value="Metalloproteases ('zincins'), catalytic domain"/>
    <property type="match status" value="1"/>
</dbReference>
<dbReference type="InterPro" id="IPR002036">
    <property type="entry name" value="YbeY"/>
</dbReference>
<evidence type="ECO:0000256" key="7">
    <source>
        <dbReference type="ARBA" id="ARBA00022833"/>
    </source>
</evidence>
<evidence type="ECO:0000256" key="4">
    <source>
        <dbReference type="ARBA" id="ARBA00022723"/>
    </source>
</evidence>
<keyword evidence="4" id="KW-0479">Metal-binding</keyword>
<dbReference type="GO" id="GO:0006364">
    <property type="term" value="P:rRNA processing"/>
    <property type="evidence" value="ECO:0007669"/>
    <property type="project" value="InterPro"/>
</dbReference>
<keyword evidence="6" id="KW-0378">Hydrolase</keyword>
<organism evidence="8">
    <name type="scientific">freshwater metagenome</name>
    <dbReference type="NCBI Taxonomy" id="449393"/>
    <lineage>
        <taxon>unclassified sequences</taxon>
        <taxon>metagenomes</taxon>
        <taxon>ecological metagenomes</taxon>
    </lineage>
</organism>
<dbReference type="AlphaFoldDB" id="A0A6J6YUH6"/>
<dbReference type="NCBIfam" id="TIGR00043">
    <property type="entry name" value="rRNA maturation RNase YbeY"/>
    <property type="match status" value="1"/>
</dbReference>
<comment type="cofactor">
    <cofactor evidence="1">
        <name>Zn(2+)</name>
        <dbReference type="ChEBI" id="CHEBI:29105"/>
    </cofactor>
</comment>
<sequence length="191" mass="20656">MGGRRKIGGNVDPEVFVSDEQTDLPIDLLRWQNLASAVLAAEGIRGGTEMSIIFITEQDIAELNESFLGKTGATDVLSFPIDAADLDMNPAPTGATRGPDRAPLDPSDMPMLLGDVVICPKVAAQQAPTHAGTFDDEIALLVVHGILHVLGYDHAEPEETTVMRRRELDLLEQLHWHGEAPTGFRQDSPTP</sequence>
<gene>
    <name evidence="8" type="ORF">UFOPK2992_01656</name>
</gene>
<keyword evidence="7" id="KW-0862">Zinc</keyword>
<dbReference type="GO" id="GO:0004222">
    <property type="term" value="F:metalloendopeptidase activity"/>
    <property type="evidence" value="ECO:0007669"/>
    <property type="project" value="InterPro"/>
</dbReference>
<evidence type="ECO:0000256" key="1">
    <source>
        <dbReference type="ARBA" id="ARBA00001947"/>
    </source>
</evidence>
<name>A0A6J6YUH6_9ZZZZ</name>
<dbReference type="GO" id="GO:0004519">
    <property type="term" value="F:endonuclease activity"/>
    <property type="evidence" value="ECO:0007669"/>
    <property type="project" value="UniProtKB-KW"/>
</dbReference>
<evidence type="ECO:0000256" key="3">
    <source>
        <dbReference type="ARBA" id="ARBA00022722"/>
    </source>
</evidence>
<evidence type="ECO:0000256" key="2">
    <source>
        <dbReference type="ARBA" id="ARBA00010875"/>
    </source>
</evidence>
<evidence type="ECO:0000313" key="8">
    <source>
        <dbReference type="EMBL" id="CAB4812195.1"/>
    </source>
</evidence>
<comment type="similarity">
    <text evidence="2">Belongs to the endoribonuclease YbeY family.</text>
</comment>
<dbReference type="Gene3D" id="3.40.390.30">
    <property type="entry name" value="Metalloproteases ('zincins'), catalytic domain"/>
    <property type="match status" value="1"/>
</dbReference>
<evidence type="ECO:0000256" key="6">
    <source>
        <dbReference type="ARBA" id="ARBA00022801"/>
    </source>
</evidence>
<accession>A0A6J6YUH6</accession>
<keyword evidence="3" id="KW-0540">Nuclease</keyword>
<dbReference type="PANTHER" id="PTHR46986:SF1">
    <property type="entry name" value="ENDORIBONUCLEASE YBEY, CHLOROPLASTIC"/>
    <property type="match status" value="1"/>
</dbReference>
<keyword evidence="5" id="KW-0255">Endonuclease</keyword>
<dbReference type="InterPro" id="IPR023091">
    <property type="entry name" value="MetalPrtase_cat_dom_sf_prd"/>
</dbReference>
<evidence type="ECO:0000256" key="5">
    <source>
        <dbReference type="ARBA" id="ARBA00022759"/>
    </source>
</evidence>
<dbReference type="GO" id="GO:0046872">
    <property type="term" value="F:metal ion binding"/>
    <property type="evidence" value="ECO:0007669"/>
    <property type="project" value="UniProtKB-KW"/>
</dbReference>
<reference evidence="8" key="1">
    <citation type="submission" date="2020-05" db="EMBL/GenBank/DDBJ databases">
        <authorList>
            <person name="Chiriac C."/>
            <person name="Salcher M."/>
            <person name="Ghai R."/>
            <person name="Kavagutti S V."/>
        </authorList>
    </citation>
    <scope>NUCLEOTIDE SEQUENCE</scope>
</reference>